<keyword evidence="1" id="KW-0521">NADP</keyword>
<dbReference type="GO" id="GO:0005777">
    <property type="term" value="C:peroxisome"/>
    <property type="evidence" value="ECO:0007669"/>
    <property type="project" value="TreeGrafter"/>
</dbReference>
<proteinExistence type="predicted"/>
<dbReference type="AlphaFoldDB" id="A0A2K3QDR7"/>
<dbReference type="OrthoDB" id="2136131at2759"/>
<feature type="region of interest" description="Disordered" evidence="6">
    <location>
        <begin position="1"/>
        <end position="39"/>
    </location>
</feature>
<dbReference type="Gene3D" id="3.40.50.720">
    <property type="entry name" value="NAD(P)-binding Rossmann-like Domain"/>
    <property type="match status" value="1"/>
</dbReference>
<feature type="compositionally biased region" description="Basic and acidic residues" evidence="6">
    <location>
        <begin position="12"/>
        <end position="23"/>
    </location>
</feature>
<dbReference type="EC" id="1.3.1.124" evidence="3"/>
<evidence type="ECO:0000256" key="5">
    <source>
        <dbReference type="ARBA" id="ARBA00048340"/>
    </source>
</evidence>
<evidence type="ECO:0000256" key="3">
    <source>
        <dbReference type="ARBA" id="ARBA00026117"/>
    </source>
</evidence>
<sequence length="525" mass="55903">MAVSLAGQPARGGDRVLKRRDADEVMAPTGPGTDGPWHRRAPLATILTILCCRESQKTASVWGRRRRWSFALASAPRLVEALRVSGMPEGASSKQRQTRPATRPAIQQGSGRGRIPLRACAGFTRRHFAGAGEWVGGGRCHRPEHGATDGRWAEAPPTTEAAACFTAKSDAAQEARFVSLHPSQPRRHSIVCYTHSPISCICLRILRSTLAACSHEPPYDAMSVPESKYLSPVWRDGLFKDRVVFVTGGAGTICSMQTRALVRLGANACIIGRSEGKTEEAAKDIATVRPGAKVIGIGGCDVRKVESLQAAAGRCVRELGGIDFVIAGAAGNFIVSLDGMSPNAFKSVMDIDVLGTFNTIKATIPHLLRSPTARILFISATFHYTGMPLQGHVAAAKAAVDSLMASVALEYGPRGVQSNVIAPGAIADTEGMARLVSSKEEAVREYEASIPSGRIGTVRDVADATVYLFSEAGTYVNGQVIAVDGAAWRRQGAASFGSDKSMQYPNFLLSGAVPKDIKDTRRPKL</sequence>
<comment type="caution">
    <text evidence="7">The sequence shown here is derived from an EMBL/GenBank/DDBJ whole genome shotgun (WGS) entry which is preliminary data.</text>
</comment>
<evidence type="ECO:0000256" key="1">
    <source>
        <dbReference type="ARBA" id="ARBA00022857"/>
    </source>
</evidence>
<name>A0A2K3QDR7_9HYPO</name>
<dbReference type="Proteomes" id="UP000236621">
    <property type="component" value="Unassembled WGS sequence"/>
</dbReference>
<comment type="catalytic activity">
    <reaction evidence="5">
        <text>a (2E,4Z)-dienoyl-CoA + NADPH + H(+) = a 4,5-saturated-(3E)-enoyl-CoA + NADP(+)</text>
        <dbReference type="Rhea" id="RHEA:61892"/>
        <dbReference type="ChEBI" id="CHEBI:15378"/>
        <dbReference type="ChEBI" id="CHEBI:57783"/>
        <dbReference type="ChEBI" id="CHEBI:58349"/>
        <dbReference type="ChEBI" id="CHEBI:85099"/>
        <dbReference type="ChEBI" id="CHEBI:85493"/>
        <dbReference type="EC" id="1.3.1.124"/>
    </reaction>
</comment>
<accession>A0A2K3QDR7</accession>
<dbReference type="GO" id="GO:0008670">
    <property type="term" value="F:2,4-dienoyl-CoA reductase (NADPH) activity"/>
    <property type="evidence" value="ECO:0007669"/>
    <property type="project" value="InterPro"/>
</dbReference>
<evidence type="ECO:0000256" key="4">
    <source>
        <dbReference type="ARBA" id="ARBA00048009"/>
    </source>
</evidence>
<keyword evidence="2" id="KW-0560">Oxidoreductase</keyword>
<dbReference type="GO" id="GO:0009062">
    <property type="term" value="P:fatty acid catabolic process"/>
    <property type="evidence" value="ECO:0007669"/>
    <property type="project" value="InterPro"/>
</dbReference>
<dbReference type="InterPro" id="IPR045017">
    <property type="entry name" value="DECR2-like"/>
</dbReference>
<feature type="region of interest" description="Disordered" evidence="6">
    <location>
        <begin position="87"/>
        <end position="111"/>
    </location>
</feature>
<protein>
    <recommendedName>
        <fullName evidence="3">2,4-dienoyl-CoA reductase [(3E)-enoyl-CoA-producing]</fullName>
        <ecNumber evidence="3">1.3.1.124</ecNumber>
    </recommendedName>
</protein>
<keyword evidence="8" id="KW-1185">Reference proteome</keyword>
<evidence type="ECO:0000313" key="7">
    <source>
        <dbReference type="EMBL" id="PNY25680.1"/>
    </source>
</evidence>
<comment type="catalytic activity">
    <reaction evidence="4">
        <text>a (2E,4E)-dienoyl-CoA + NADPH + H(+) = a 4,5-saturated-(3E)-enoyl-CoA + NADP(+)</text>
        <dbReference type="Rhea" id="RHEA:45912"/>
        <dbReference type="ChEBI" id="CHEBI:15378"/>
        <dbReference type="ChEBI" id="CHEBI:57783"/>
        <dbReference type="ChEBI" id="CHEBI:58349"/>
        <dbReference type="ChEBI" id="CHEBI:85101"/>
        <dbReference type="ChEBI" id="CHEBI:85493"/>
        <dbReference type="EC" id="1.3.1.124"/>
    </reaction>
</comment>
<gene>
    <name evidence="7" type="ORF">TCAP_04382</name>
</gene>
<dbReference type="PANTHER" id="PTHR43296:SF2">
    <property type="entry name" value="PEROXISOMAL 2,4-DIENOYL-COA REDUCTASE [(3E)-ENOYL-COA-PRODUCING]"/>
    <property type="match status" value="1"/>
</dbReference>
<feature type="compositionally biased region" description="Polar residues" evidence="6">
    <location>
        <begin position="92"/>
        <end position="109"/>
    </location>
</feature>
<dbReference type="InterPro" id="IPR002347">
    <property type="entry name" value="SDR_fam"/>
</dbReference>
<dbReference type="EMBL" id="NRSZ01000693">
    <property type="protein sequence ID" value="PNY25680.1"/>
    <property type="molecule type" value="Genomic_DNA"/>
</dbReference>
<dbReference type="STRING" id="45235.A0A2K3QDR7"/>
<organism evidence="7 8">
    <name type="scientific">Tolypocladium capitatum</name>
    <dbReference type="NCBI Taxonomy" id="45235"/>
    <lineage>
        <taxon>Eukaryota</taxon>
        <taxon>Fungi</taxon>
        <taxon>Dikarya</taxon>
        <taxon>Ascomycota</taxon>
        <taxon>Pezizomycotina</taxon>
        <taxon>Sordariomycetes</taxon>
        <taxon>Hypocreomycetidae</taxon>
        <taxon>Hypocreales</taxon>
        <taxon>Ophiocordycipitaceae</taxon>
        <taxon>Tolypocladium</taxon>
    </lineage>
</organism>
<reference evidence="7 8" key="1">
    <citation type="submission" date="2017-08" db="EMBL/GenBank/DDBJ databases">
        <title>Harnessing the power of phylogenomics to disentangle the directionality and signatures of interkingdom host jumping in the parasitic fungal genus Tolypocladium.</title>
        <authorList>
            <person name="Quandt C.A."/>
            <person name="Patterson W."/>
            <person name="Spatafora J.W."/>
        </authorList>
    </citation>
    <scope>NUCLEOTIDE SEQUENCE [LARGE SCALE GENOMIC DNA]</scope>
    <source>
        <strain evidence="7 8">CBS 113982</strain>
    </source>
</reference>
<evidence type="ECO:0000256" key="6">
    <source>
        <dbReference type="SAM" id="MobiDB-lite"/>
    </source>
</evidence>
<dbReference type="PRINTS" id="PR00081">
    <property type="entry name" value="GDHRDH"/>
</dbReference>
<dbReference type="Pfam" id="PF13561">
    <property type="entry name" value="adh_short_C2"/>
    <property type="match status" value="1"/>
</dbReference>
<dbReference type="CDD" id="cd05369">
    <property type="entry name" value="TER_DECR_SDR_a"/>
    <property type="match status" value="1"/>
</dbReference>
<dbReference type="InterPro" id="IPR036291">
    <property type="entry name" value="NAD(P)-bd_dom_sf"/>
</dbReference>
<dbReference type="SUPFAM" id="SSF51735">
    <property type="entry name" value="NAD(P)-binding Rossmann-fold domains"/>
    <property type="match status" value="1"/>
</dbReference>
<evidence type="ECO:0000313" key="8">
    <source>
        <dbReference type="Proteomes" id="UP000236621"/>
    </source>
</evidence>
<dbReference type="PANTHER" id="PTHR43296">
    <property type="entry name" value="PEROXISOMAL 2,4-DIENOYL-COA REDUCTASE"/>
    <property type="match status" value="1"/>
</dbReference>
<evidence type="ECO:0000256" key="2">
    <source>
        <dbReference type="ARBA" id="ARBA00023002"/>
    </source>
</evidence>